<feature type="domain" description="DUF4218" evidence="2">
    <location>
        <begin position="178"/>
        <end position="249"/>
    </location>
</feature>
<name>A0A9D5A022_PEA</name>
<comment type="caution">
    <text evidence="3">The sequence shown here is derived from an EMBL/GenBank/DDBJ whole genome shotgun (WGS) entry which is preliminary data.</text>
</comment>
<dbReference type="PANTHER" id="PTHR48258">
    <property type="entry name" value="DUF4218 DOMAIN-CONTAINING PROTEIN-RELATED"/>
    <property type="match status" value="1"/>
</dbReference>
<proteinExistence type="predicted"/>
<evidence type="ECO:0000313" key="4">
    <source>
        <dbReference type="Proteomes" id="UP001058974"/>
    </source>
</evidence>
<dbReference type="AlphaFoldDB" id="A0A9D5A022"/>
<organism evidence="3 4">
    <name type="scientific">Pisum sativum</name>
    <name type="common">Garden pea</name>
    <name type="synonym">Lathyrus oleraceus</name>
    <dbReference type="NCBI Taxonomy" id="3888"/>
    <lineage>
        <taxon>Eukaryota</taxon>
        <taxon>Viridiplantae</taxon>
        <taxon>Streptophyta</taxon>
        <taxon>Embryophyta</taxon>
        <taxon>Tracheophyta</taxon>
        <taxon>Spermatophyta</taxon>
        <taxon>Magnoliopsida</taxon>
        <taxon>eudicotyledons</taxon>
        <taxon>Gunneridae</taxon>
        <taxon>Pentapetalae</taxon>
        <taxon>rosids</taxon>
        <taxon>fabids</taxon>
        <taxon>Fabales</taxon>
        <taxon>Fabaceae</taxon>
        <taxon>Papilionoideae</taxon>
        <taxon>50 kb inversion clade</taxon>
        <taxon>NPAAA clade</taxon>
        <taxon>Hologalegina</taxon>
        <taxon>IRL clade</taxon>
        <taxon>Fabeae</taxon>
        <taxon>Lathyrus</taxon>
    </lineage>
</organism>
<protein>
    <recommendedName>
        <fullName evidence="5">DUF4218 domain-containing protein</fullName>
    </recommendedName>
</protein>
<dbReference type="Pfam" id="PF13952">
    <property type="entry name" value="DUF4216"/>
    <property type="match status" value="1"/>
</dbReference>
<dbReference type="PANTHER" id="PTHR48258:SF9">
    <property type="entry name" value="OS01G0348150 PROTEIN"/>
    <property type="match status" value="1"/>
</dbReference>
<dbReference type="InterPro" id="IPR025452">
    <property type="entry name" value="DUF4218"/>
</dbReference>
<evidence type="ECO:0000313" key="3">
    <source>
        <dbReference type="EMBL" id="KAI5388928.1"/>
    </source>
</evidence>
<dbReference type="Gramene" id="Psat07G0454900-T1">
    <property type="protein sequence ID" value="KAI5388928.1"/>
    <property type="gene ID" value="KIW84_074549"/>
</dbReference>
<dbReference type="EMBL" id="JAMSHJ010000007">
    <property type="protein sequence ID" value="KAI5388928.1"/>
    <property type="molecule type" value="Genomic_DNA"/>
</dbReference>
<reference evidence="3 4" key="1">
    <citation type="journal article" date="2022" name="Nat. Genet.">
        <title>Improved pea reference genome and pan-genome highlight genomic features and evolutionary characteristics.</title>
        <authorList>
            <person name="Yang T."/>
            <person name="Liu R."/>
            <person name="Luo Y."/>
            <person name="Hu S."/>
            <person name="Wang D."/>
            <person name="Wang C."/>
            <person name="Pandey M.K."/>
            <person name="Ge S."/>
            <person name="Xu Q."/>
            <person name="Li N."/>
            <person name="Li G."/>
            <person name="Huang Y."/>
            <person name="Saxena R.K."/>
            <person name="Ji Y."/>
            <person name="Li M."/>
            <person name="Yan X."/>
            <person name="He Y."/>
            <person name="Liu Y."/>
            <person name="Wang X."/>
            <person name="Xiang C."/>
            <person name="Varshney R.K."/>
            <person name="Ding H."/>
            <person name="Gao S."/>
            <person name="Zong X."/>
        </authorList>
    </citation>
    <scope>NUCLEOTIDE SEQUENCE [LARGE SCALE GENOMIC DNA]</scope>
    <source>
        <strain evidence="3 4">cv. Zhongwan 6</strain>
    </source>
</reference>
<evidence type="ECO:0000259" key="1">
    <source>
        <dbReference type="Pfam" id="PF13952"/>
    </source>
</evidence>
<keyword evidence="4" id="KW-1185">Reference proteome</keyword>
<gene>
    <name evidence="3" type="ORF">KIW84_074549</name>
</gene>
<evidence type="ECO:0008006" key="5">
    <source>
        <dbReference type="Google" id="ProtNLM"/>
    </source>
</evidence>
<sequence>MDTQFGKPFAQTLVKSGWKKRSVFFELPYWKSLYVRHFLDVMHIEKNVFESVIGTLLNIQGKSKDGLKARKDLIAMGIRTELGPLKKGKRTYLPPAAYTLSRKEKKTLCKFLSEVKVPEGYSSNIRRLVSMKDLKLKSLKTHDCHVIMEHFLPIGIRSILPEKVRSSITKLCSFFKSICSKVINPAILPMLQKEIIITLCELEMFFPPSFFDIMVHLVVHLVKETQLCGPAYMRWMYLVERYMKILKGQSDSPSLSLSKRKKEKNIIGNKIVAVPRVERDQVHLYVLHNENEVEPYVEIHKDVLRGLNPNRNENWIAREHNRCFIPWFKDHIYSKYYSDLASITERLRCLAYGPSFHVFSYSAYAINGYTFYTKEQDDKSTMQNSGVTVVAEAMHISSVKDLNPKFANLSYFGVIERIWVFDYEKFQIPIFGCKWVENNNDIRMDKSGFLQVDLNRVGYKDESFILASQARQVFYVNDPKSTKWSIGLFSNKVIDENTGDQGDIDVEIESFTRNDQDENIISNDSYIRNDHNEGIWINPTVRVVKRHVEHIPTKKRKRT</sequence>
<accession>A0A9D5A022</accession>
<dbReference type="Proteomes" id="UP001058974">
    <property type="component" value="Chromosome 7"/>
</dbReference>
<evidence type="ECO:0000259" key="2">
    <source>
        <dbReference type="Pfam" id="PF13960"/>
    </source>
</evidence>
<dbReference type="Pfam" id="PF13960">
    <property type="entry name" value="DUF4218"/>
    <property type="match status" value="1"/>
</dbReference>
<dbReference type="InterPro" id="IPR025312">
    <property type="entry name" value="DUF4216"/>
</dbReference>
<feature type="domain" description="DUF4216" evidence="1">
    <location>
        <begin position="422"/>
        <end position="486"/>
    </location>
</feature>